<evidence type="ECO:0000256" key="5">
    <source>
        <dbReference type="ARBA" id="ARBA00022692"/>
    </source>
</evidence>
<evidence type="ECO:0000256" key="8">
    <source>
        <dbReference type="ARBA" id="ARBA00053891"/>
    </source>
</evidence>
<dbReference type="GO" id="GO:0022857">
    <property type="term" value="F:transmembrane transporter activity"/>
    <property type="evidence" value="ECO:0007669"/>
    <property type="project" value="InterPro"/>
</dbReference>
<dbReference type="PANTHER" id="PTHR30472">
    <property type="entry name" value="FERRIC ENTEROBACTIN TRANSPORT SYSTEM PERMEASE PROTEIN"/>
    <property type="match status" value="1"/>
</dbReference>
<evidence type="ECO:0000256" key="1">
    <source>
        <dbReference type="ARBA" id="ARBA00004651"/>
    </source>
</evidence>
<dbReference type="OrthoDB" id="27848at2157"/>
<evidence type="ECO:0000256" key="2">
    <source>
        <dbReference type="ARBA" id="ARBA00007935"/>
    </source>
</evidence>
<evidence type="ECO:0000256" key="9">
    <source>
        <dbReference type="ARBA" id="ARBA00064420"/>
    </source>
</evidence>
<accession>A0A0E3SF68</accession>
<dbReference type="GO" id="GO:0033214">
    <property type="term" value="P:siderophore-iron import into cell"/>
    <property type="evidence" value="ECO:0007669"/>
    <property type="project" value="TreeGrafter"/>
</dbReference>
<dbReference type="InterPro" id="IPR000522">
    <property type="entry name" value="ABC_transptr_permease_BtuC"/>
</dbReference>
<keyword evidence="4" id="KW-1003">Cell membrane</keyword>
<evidence type="ECO:0000256" key="10">
    <source>
        <dbReference type="ARBA" id="ARBA00071366"/>
    </source>
</evidence>
<feature type="transmembrane region" description="Helical" evidence="11">
    <location>
        <begin position="152"/>
        <end position="172"/>
    </location>
</feature>
<dbReference type="EMBL" id="CP009516">
    <property type="protein sequence ID" value="AKB78902.1"/>
    <property type="molecule type" value="Genomic_DNA"/>
</dbReference>
<organism evidence="12 13">
    <name type="scientific">Methanosarcina horonobensis HB-1 = JCM 15518</name>
    <dbReference type="NCBI Taxonomy" id="1434110"/>
    <lineage>
        <taxon>Archaea</taxon>
        <taxon>Methanobacteriati</taxon>
        <taxon>Methanobacteriota</taxon>
        <taxon>Stenosarchaea group</taxon>
        <taxon>Methanomicrobia</taxon>
        <taxon>Methanosarcinales</taxon>
        <taxon>Methanosarcinaceae</taxon>
        <taxon>Methanosarcina</taxon>
    </lineage>
</organism>
<sequence>MNRTTDRHCSPDVNKTDISIQAKFRQYNSRKKFFLTSVSAMIVLLVGIAAAFGSYDLTFVEVYRIIFGGIINRIFLESTLPDSVTSTIIWDLRLPRICMAIVSGASLGIAGAIMQGVLRNPLAEPFTLGISSAAAMGASLSIIGGIRFFGSYSVVINAFICAFVATMVIYTIAKSKGMTPETIILSGIAIMFLLDAVTSFMQYLGTAQQVQAVVFWMMGSISVAGWDAVFIVFLTAIVSIPYLIYKASDITIIGAGDETAHSLGINVEKVRMQTLAFGALLTAAVTAFCGIIGFVGLLSPHITRMIIGGDNRYVIPGSAMVGAVLLLGADTVARTILSPMILPVGIMTAFVGVPFFMYLFMRKGRESW</sequence>
<dbReference type="AlphaFoldDB" id="A0A0E3SF68"/>
<gene>
    <name evidence="12" type="ORF">MSHOH_2419</name>
</gene>
<comment type="similarity">
    <text evidence="2">Belongs to the binding-protein-dependent transport system permease family. FecCD subfamily.</text>
</comment>
<name>A0A0E3SF68_9EURY</name>
<dbReference type="Proteomes" id="UP000033101">
    <property type="component" value="Chromosome"/>
</dbReference>
<dbReference type="InterPro" id="IPR037294">
    <property type="entry name" value="ABC_BtuC-like"/>
</dbReference>
<dbReference type="HOGENOM" id="CLU_013016_0_3_2"/>
<dbReference type="KEGG" id="mhor:MSHOH_2419"/>
<dbReference type="SUPFAM" id="SSF81345">
    <property type="entry name" value="ABC transporter involved in vitamin B12 uptake, BtuC"/>
    <property type="match status" value="1"/>
</dbReference>
<dbReference type="Gene3D" id="1.10.3470.10">
    <property type="entry name" value="ABC transporter involved in vitamin B12 uptake, BtuC"/>
    <property type="match status" value="1"/>
</dbReference>
<evidence type="ECO:0000313" key="12">
    <source>
        <dbReference type="EMBL" id="AKB78902.1"/>
    </source>
</evidence>
<comment type="subcellular location">
    <subcellularLocation>
        <location evidence="1">Cell membrane</location>
        <topology evidence="1">Multi-pass membrane protein</topology>
    </subcellularLocation>
</comment>
<feature type="transmembrane region" description="Helical" evidence="11">
    <location>
        <begin position="94"/>
        <end position="114"/>
    </location>
</feature>
<feature type="transmembrane region" description="Helical" evidence="11">
    <location>
        <begin position="275"/>
        <end position="298"/>
    </location>
</feature>
<evidence type="ECO:0000313" key="13">
    <source>
        <dbReference type="Proteomes" id="UP000033101"/>
    </source>
</evidence>
<feature type="transmembrane region" description="Helical" evidence="11">
    <location>
        <begin position="126"/>
        <end position="146"/>
    </location>
</feature>
<comment type="subunit">
    <text evidence="9">The complex is composed of two ATP-binding proteins (BtuD), two transmembrane proteins (BtuC) and a solute-binding protein (BtuF).</text>
</comment>
<comment type="function">
    <text evidence="8">Required for corrinoid utilization. Probably part of the ABC transporter complex BtuCDF involved in cobalamin (vitamin B12) import. Probably involved in the translocation of the substrate across the membrane.</text>
</comment>
<keyword evidence="3" id="KW-0813">Transport</keyword>
<dbReference type="FunFam" id="1.10.3470.10:FF:000001">
    <property type="entry name" value="Vitamin B12 ABC transporter permease BtuC"/>
    <property type="match status" value="1"/>
</dbReference>
<reference evidence="12 13" key="1">
    <citation type="submission" date="2014-07" db="EMBL/GenBank/DDBJ databases">
        <title>Methanogenic archaea and the global carbon cycle.</title>
        <authorList>
            <person name="Henriksen J.R."/>
            <person name="Luke J."/>
            <person name="Reinhart S."/>
            <person name="Benedict M.N."/>
            <person name="Youngblut N.D."/>
            <person name="Metcalf M.E."/>
            <person name="Whitaker R.J."/>
            <person name="Metcalf W.W."/>
        </authorList>
    </citation>
    <scope>NUCLEOTIDE SEQUENCE [LARGE SCALE GENOMIC DNA]</scope>
    <source>
        <strain evidence="12 13">HB-1</strain>
    </source>
</reference>
<feature type="transmembrane region" description="Helical" evidence="11">
    <location>
        <begin position="184"/>
        <end position="204"/>
    </location>
</feature>
<feature type="transmembrane region" description="Helical" evidence="11">
    <location>
        <begin position="313"/>
        <end position="333"/>
    </location>
</feature>
<dbReference type="PANTHER" id="PTHR30472:SF25">
    <property type="entry name" value="ABC TRANSPORTER PERMEASE PROTEIN MJ0876-RELATED"/>
    <property type="match status" value="1"/>
</dbReference>
<evidence type="ECO:0000256" key="3">
    <source>
        <dbReference type="ARBA" id="ARBA00022448"/>
    </source>
</evidence>
<evidence type="ECO:0000256" key="7">
    <source>
        <dbReference type="ARBA" id="ARBA00023136"/>
    </source>
</evidence>
<protein>
    <recommendedName>
        <fullName evidence="10">Cobalamin import system permease protein BtuC</fullName>
    </recommendedName>
</protein>
<keyword evidence="7 11" id="KW-0472">Membrane</keyword>
<evidence type="ECO:0000256" key="6">
    <source>
        <dbReference type="ARBA" id="ARBA00022989"/>
    </source>
</evidence>
<dbReference type="GO" id="GO:0005886">
    <property type="term" value="C:plasma membrane"/>
    <property type="evidence" value="ECO:0007669"/>
    <property type="project" value="UniProtKB-SubCell"/>
</dbReference>
<dbReference type="PATRIC" id="fig|1434110.4.peg.3109"/>
<dbReference type="Pfam" id="PF01032">
    <property type="entry name" value="FecCD"/>
    <property type="match status" value="1"/>
</dbReference>
<dbReference type="STRING" id="1434110.MSHOH_2419"/>
<keyword evidence="13" id="KW-1185">Reference proteome</keyword>
<feature type="transmembrane region" description="Helical" evidence="11">
    <location>
        <begin position="33"/>
        <end position="55"/>
    </location>
</feature>
<dbReference type="CDD" id="cd06550">
    <property type="entry name" value="TM_ABC_iron-siderophores_like"/>
    <property type="match status" value="1"/>
</dbReference>
<keyword evidence="5 11" id="KW-0812">Transmembrane</keyword>
<evidence type="ECO:0000256" key="11">
    <source>
        <dbReference type="SAM" id="Phobius"/>
    </source>
</evidence>
<proteinExistence type="inferred from homology"/>
<feature type="transmembrane region" description="Helical" evidence="11">
    <location>
        <begin position="340"/>
        <end position="361"/>
    </location>
</feature>
<keyword evidence="6 11" id="KW-1133">Transmembrane helix</keyword>
<evidence type="ECO:0000256" key="4">
    <source>
        <dbReference type="ARBA" id="ARBA00022475"/>
    </source>
</evidence>